<dbReference type="InterPro" id="IPR049718">
    <property type="entry name" value="AKO59007-like"/>
</dbReference>
<dbReference type="AlphaFoldDB" id="A0A0G0PPN6"/>
<reference evidence="1 2" key="1">
    <citation type="journal article" date="2015" name="Nature">
        <title>rRNA introns, odd ribosomes, and small enigmatic genomes across a large radiation of phyla.</title>
        <authorList>
            <person name="Brown C.T."/>
            <person name="Hug L.A."/>
            <person name="Thomas B.C."/>
            <person name="Sharon I."/>
            <person name="Castelle C.J."/>
            <person name="Singh A."/>
            <person name="Wilkins M.J."/>
            <person name="Williams K.H."/>
            <person name="Banfield J.F."/>
        </authorList>
    </citation>
    <scope>NUCLEOTIDE SEQUENCE [LARGE SCALE GENOMIC DNA]</scope>
</reference>
<evidence type="ECO:0000313" key="2">
    <source>
        <dbReference type="Proteomes" id="UP000033881"/>
    </source>
</evidence>
<dbReference type="Proteomes" id="UP000033881">
    <property type="component" value="Unassembled WGS sequence"/>
</dbReference>
<name>A0A0G0PPN6_9BACT</name>
<organism evidence="1 2">
    <name type="scientific">Candidatus Woesebacteria bacterium GW2011_GWB1_39_12</name>
    <dbReference type="NCBI Taxonomy" id="1618574"/>
    <lineage>
        <taxon>Bacteria</taxon>
        <taxon>Candidatus Woeseibacteriota</taxon>
    </lineage>
</organism>
<evidence type="ECO:0000313" key="1">
    <source>
        <dbReference type="EMBL" id="KKR00120.1"/>
    </source>
</evidence>
<proteinExistence type="predicted"/>
<comment type="caution">
    <text evidence="1">The sequence shown here is derived from an EMBL/GenBank/DDBJ whole genome shotgun (WGS) entry which is preliminary data.</text>
</comment>
<dbReference type="NCBIfam" id="NF033394">
    <property type="entry name" value="capsid_maj_Podo"/>
    <property type="match status" value="1"/>
</dbReference>
<accession>A0A0G0PPN6</accession>
<dbReference type="STRING" id="1618574.UT24_C0016G0009"/>
<gene>
    <name evidence="1" type="ORF">UT24_C0016G0009</name>
</gene>
<protein>
    <submittedName>
        <fullName evidence="1">Uncharacterized protein</fullName>
    </submittedName>
</protein>
<sequence length="349" mass="38141">MTFDTYITSITNHEIVPKVVDNILNSNVLALRFLGNAKPWNGETLRFPIKYQKSTSGGSFSGLDTFSTAKVNTRQTLSFDPRGYYHSVVLSGMEVDVNATPAGVLNLVKVEMESTQQDMIDSIGTLFYGDGTGNSNKDFLGLDAIVDDTTSVTTYGGLSRSTYTMLKATRTASGGTLTTDLMGALYDNCTRGGKRPTLIVTTEAIWTIYEALLQPTVQANYNASGYAQVTRTGIAKDRGALQGELGFDALFYRGVPLVRDEKCTAQTLWMLNEEYLQWYGLKSHKYQTVSLASSNIDGVYEDAPKTTGFSWSGLKEPTNQYSEVGQFILEGNLVSAAPRYHGRLTGITG</sequence>
<dbReference type="EMBL" id="LBWB01000016">
    <property type="protein sequence ID" value="KKR00120.1"/>
    <property type="molecule type" value="Genomic_DNA"/>
</dbReference>